<dbReference type="EMBL" id="JACXVP010000007">
    <property type="protein sequence ID" value="KAG5598093.1"/>
    <property type="molecule type" value="Genomic_DNA"/>
</dbReference>
<keyword evidence="2" id="KW-1185">Reference proteome</keyword>
<comment type="caution">
    <text evidence="1">The sequence shown here is derived from an EMBL/GenBank/DDBJ whole genome shotgun (WGS) entry which is preliminary data.</text>
</comment>
<dbReference type="InterPro" id="IPR052220">
    <property type="entry name" value="METTL25"/>
</dbReference>
<sequence length="114" mass="12906">MGGLQNLELIGPYWSLRAALGPVLETLILLDRLLLLQEYDSDLEASLLPIFNPNPLTKRKNEQKKKEAVCDQELAFYRVLVEASLPAGENDLAKSLKSTFRGYRGVEEFYSFVD</sequence>
<dbReference type="PANTHER" id="PTHR12496:SF0">
    <property type="entry name" value="METHYLTRANSFERASE DOMAIN-CONTAINING PROTEIN"/>
    <property type="match status" value="1"/>
</dbReference>
<evidence type="ECO:0000313" key="1">
    <source>
        <dbReference type="EMBL" id="KAG5598093.1"/>
    </source>
</evidence>
<dbReference type="Proteomes" id="UP000824120">
    <property type="component" value="Chromosome 7"/>
</dbReference>
<protein>
    <submittedName>
        <fullName evidence="1">Uncharacterized protein</fullName>
    </submittedName>
</protein>
<accession>A0A9J5YDB2</accession>
<proteinExistence type="predicted"/>
<dbReference type="AlphaFoldDB" id="A0A9J5YDB2"/>
<name>A0A9J5YDB2_SOLCO</name>
<dbReference type="OrthoDB" id="10258156at2759"/>
<dbReference type="PANTHER" id="PTHR12496">
    <property type="entry name" value="CGI-41 METHYLTRANSFERASE"/>
    <property type="match status" value="1"/>
</dbReference>
<gene>
    <name evidence="1" type="ORF">H5410_039325</name>
</gene>
<reference evidence="1 2" key="1">
    <citation type="submission" date="2020-09" db="EMBL/GenBank/DDBJ databases">
        <title>De no assembly of potato wild relative species, Solanum commersonii.</title>
        <authorList>
            <person name="Cho K."/>
        </authorList>
    </citation>
    <scope>NUCLEOTIDE SEQUENCE [LARGE SCALE GENOMIC DNA]</scope>
    <source>
        <strain evidence="1">LZ3.2</strain>
        <tissue evidence="1">Leaf</tissue>
    </source>
</reference>
<organism evidence="1 2">
    <name type="scientific">Solanum commersonii</name>
    <name type="common">Commerson's wild potato</name>
    <name type="synonym">Commerson's nightshade</name>
    <dbReference type="NCBI Taxonomy" id="4109"/>
    <lineage>
        <taxon>Eukaryota</taxon>
        <taxon>Viridiplantae</taxon>
        <taxon>Streptophyta</taxon>
        <taxon>Embryophyta</taxon>
        <taxon>Tracheophyta</taxon>
        <taxon>Spermatophyta</taxon>
        <taxon>Magnoliopsida</taxon>
        <taxon>eudicotyledons</taxon>
        <taxon>Gunneridae</taxon>
        <taxon>Pentapetalae</taxon>
        <taxon>asterids</taxon>
        <taxon>lamiids</taxon>
        <taxon>Solanales</taxon>
        <taxon>Solanaceae</taxon>
        <taxon>Solanoideae</taxon>
        <taxon>Solaneae</taxon>
        <taxon>Solanum</taxon>
    </lineage>
</organism>
<evidence type="ECO:0000313" key="2">
    <source>
        <dbReference type="Proteomes" id="UP000824120"/>
    </source>
</evidence>